<organism evidence="13 14">
    <name type="scientific">Lepraria finkii</name>
    <dbReference type="NCBI Taxonomy" id="1340010"/>
    <lineage>
        <taxon>Eukaryota</taxon>
        <taxon>Fungi</taxon>
        <taxon>Dikarya</taxon>
        <taxon>Ascomycota</taxon>
        <taxon>Pezizomycotina</taxon>
        <taxon>Lecanoromycetes</taxon>
        <taxon>OSLEUM clade</taxon>
        <taxon>Lecanoromycetidae</taxon>
        <taxon>Lecanorales</taxon>
        <taxon>Lecanorineae</taxon>
        <taxon>Stereocaulaceae</taxon>
        <taxon>Lepraria</taxon>
    </lineage>
</organism>
<feature type="compositionally biased region" description="Polar residues" evidence="10">
    <location>
        <begin position="385"/>
        <end position="398"/>
    </location>
</feature>
<accession>A0ABR4BK24</accession>
<feature type="region of interest" description="Disordered" evidence="10">
    <location>
        <begin position="1"/>
        <end position="42"/>
    </location>
</feature>
<feature type="domain" description="Poly(A) RNA polymerase mitochondrial-like central palm" evidence="12">
    <location>
        <begin position="228"/>
        <end position="339"/>
    </location>
</feature>
<comment type="subcellular location">
    <subcellularLocation>
        <location evidence="3">Cytoplasm</location>
    </subcellularLocation>
</comment>
<dbReference type="Pfam" id="PF22600">
    <property type="entry name" value="MTPAP-like_central"/>
    <property type="match status" value="1"/>
</dbReference>
<feature type="region of interest" description="Disordered" evidence="10">
    <location>
        <begin position="84"/>
        <end position="114"/>
    </location>
</feature>
<evidence type="ECO:0000256" key="3">
    <source>
        <dbReference type="ARBA" id="ARBA00004496"/>
    </source>
</evidence>
<comment type="similarity">
    <text evidence="4">Belongs to the DNA polymerase type-B-like family.</text>
</comment>
<feature type="region of interest" description="Disordered" evidence="10">
    <location>
        <begin position="357"/>
        <end position="462"/>
    </location>
</feature>
<dbReference type="Pfam" id="PF03828">
    <property type="entry name" value="PAP_assoc"/>
    <property type="match status" value="1"/>
</dbReference>
<keyword evidence="14" id="KW-1185">Reference proteome</keyword>
<dbReference type="InterPro" id="IPR054708">
    <property type="entry name" value="MTPAP-like_central"/>
</dbReference>
<protein>
    <recommendedName>
        <fullName evidence="5">polynucleotide adenylyltransferase</fullName>
        <ecNumber evidence="5">2.7.7.19</ecNumber>
    </recommendedName>
</protein>
<feature type="compositionally biased region" description="Basic residues" evidence="10">
    <location>
        <begin position="365"/>
        <end position="375"/>
    </location>
</feature>
<feature type="compositionally biased region" description="Basic and acidic residues" evidence="10">
    <location>
        <begin position="451"/>
        <end position="462"/>
    </location>
</feature>
<dbReference type="PANTHER" id="PTHR12271">
    <property type="entry name" value="POLY A POLYMERASE CID PAP -RELATED"/>
    <property type="match status" value="1"/>
</dbReference>
<keyword evidence="9" id="KW-0460">Magnesium</keyword>
<feature type="compositionally biased region" description="Basic and acidic residues" evidence="10">
    <location>
        <begin position="806"/>
        <end position="828"/>
    </location>
</feature>
<comment type="cofactor">
    <cofactor evidence="2">
        <name>Mg(2+)</name>
        <dbReference type="ChEBI" id="CHEBI:18420"/>
    </cofactor>
</comment>
<proteinExistence type="inferred from homology"/>
<dbReference type="EMBL" id="JBHFEH010000003">
    <property type="protein sequence ID" value="KAL2058035.1"/>
    <property type="molecule type" value="Genomic_DNA"/>
</dbReference>
<gene>
    <name evidence="13" type="ORF">ABVK25_001653</name>
</gene>
<sequence>MAGSQTNRPCLDGSENFPSDARPRVNLPGNQTRVNLPTRTSPRWAAFPPNPYHLAAAEPPVTTLDGPFPNLGAPEPQVNLPLEHHLRGTQGGSNTLRNDFNQGQHPNQRASQRLNQAQGRQQDTHLNCNLPSNRRFYAQDPWRGLPHVGAHPRQQDPYAGVNPSNQGPFVQNRVSFRTPGPHRQLYNPNGGLHSGQNRRFQAQNFSGDVQAQADYLDTLAFEQIPKVEIGHEEFAEKQALRSCLEQVCRKTVFDLETAHGDPNFVADSVKLKCFGSLTTTFATKSSDMDLVIVSPFSKHVPSAPESEMPRSIEKALLDLGYGARLLTKTRVPIIKFCEKPGPELANLLLEERLKWEKERDTPPKSPKKKERKKAKEAKEDGLDPTSHQNRPDNSSDNGQIKGPTPDDSDESPRESAPVVSNVKGKTPTLPDNARQPDKKTDNQRDNSPPPMEKERTDPSLLAKSEEELTRLYRLAMLEGWYEPAERRIIHAFIQAVERNGTPENVQVARSRLQELPNVIGRYRAPPEAHYLEFPKTGVGIQCDINFSNHLALHNSHLLKCYSLCDSRVRRMVLFVKAWSKKRKINSPYHGTLSSYGYVLMVLHYLVNIANPPVVPNLQRIPQAFQDELSSKELTLDGHNIRFFRNEKAIEELRRRKEITVNEESLGSLLRGFFHYFAHQGYNSPAGGFQWTLDILSLRTIGGILPKQAKGWTGAKTETVEMAGLGPTQTKEIRQRYLFAIEDPFEIEHNIARTVVHNGIVAIRDEFRRVHRLNENVGYIPGKGKEDMFAEAENKENLQYRAFGPRPRKDQRPAKGTGKKADEHKKRGNGESASAVSASVIGLEPMAQQQK</sequence>
<keyword evidence="8" id="KW-0479">Metal-binding</keyword>
<keyword evidence="7" id="KW-0808">Transferase</keyword>
<dbReference type="InterPro" id="IPR002058">
    <property type="entry name" value="PAP_assoc"/>
</dbReference>
<evidence type="ECO:0000256" key="6">
    <source>
        <dbReference type="ARBA" id="ARBA00022490"/>
    </source>
</evidence>
<keyword evidence="6" id="KW-0963">Cytoplasm</keyword>
<evidence type="ECO:0000256" key="5">
    <source>
        <dbReference type="ARBA" id="ARBA00012388"/>
    </source>
</evidence>
<dbReference type="InterPro" id="IPR043519">
    <property type="entry name" value="NT_sf"/>
</dbReference>
<dbReference type="Gene3D" id="1.10.1410.10">
    <property type="match status" value="1"/>
</dbReference>
<dbReference type="EC" id="2.7.7.19" evidence="5"/>
<feature type="compositionally biased region" description="Polar residues" evidence="10">
    <location>
        <begin position="92"/>
        <end position="114"/>
    </location>
</feature>
<evidence type="ECO:0000256" key="4">
    <source>
        <dbReference type="ARBA" id="ARBA00008593"/>
    </source>
</evidence>
<feature type="compositionally biased region" description="Basic and acidic residues" evidence="10">
    <location>
        <begin position="434"/>
        <end position="444"/>
    </location>
</feature>
<evidence type="ECO:0000256" key="10">
    <source>
        <dbReference type="SAM" id="MobiDB-lite"/>
    </source>
</evidence>
<evidence type="ECO:0000256" key="8">
    <source>
        <dbReference type="ARBA" id="ARBA00022723"/>
    </source>
</evidence>
<dbReference type="PANTHER" id="PTHR12271:SF40">
    <property type="entry name" value="POLY(A) RNA POLYMERASE GLD2"/>
    <property type="match status" value="1"/>
</dbReference>
<comment type="caution">
    <text evidence="13">The sequence shown here is derived from an EMBL/GenBank/DDBJ whole genome shotgun (WGS) entry which is preliminary data.</text>
</comment>
<evidence type="ECO:0000256" key="9">
    <source>
        <dbReference type="ARBA" id="ARBA00022842"/>
    </source>
</evidence>
<evidence type="ECO:0000256" key="7">
    <source>
        <dbReference type="ARBA" id="ARBA00022679"/>
    </source>
</evidence>
<feature type="domain" description="PAP-associated" evidence="11">
    <location>
        <begin position="664"/>
        <end position="748"/>
    </location>
</feature>
<evidence type="ECO:0000256" key="2">
    <source>
        <dbReference type="ARBA" id="ARBA00001946"/>
    </source>
</evidence>
<dbReference type="SUPFAM" id="SSF81301">
    <property type="entry name" value="Nucleotidyltransferase"/>
    <property type="match status" value="1"/>
</dbReference>
<evidence type="ECO:0000313" key="13">
    <source>
        <dbReference type="EMBL" id="KAL2058035.1"/>
    </source>
</evidence>
<name>A0ABR4BK24_9LECA</name>
<evidence type="ECO:0000259" key="12">
    <source>
        <dbReference type="Pfam" id="PF22600"/>
    </source>
</evidence>
<feature type="region of interest" description="Disordered" evidence="10">
    <location>
        <begin position="799"/>
        <end position="850"/>
    </location>
</feature>
<dbReference type="Gene3D" id="3.30.460.10">
    <property type="entry name" value="Beta Polymerase, domain 2"/>
    <property type="match status" value="1"/>
</dbReference>
<feature type="compositionally biased region" description="Polar residues" evidence="10">
    <location>
        <begin position="28"/>
        <end position="41"/>
    </location>
</feature>
<evidence type="ECO:0000313" key="14">
    <source>
        <dbReference type="Proteomes" id="UP001590951"/>
    </source>
</evidence>
<evidence type="ECO:0000259" key="11">
    <source>
        <dbReference type="Pfam" id="PF03828"/>
    </source>
</evidence>
<dbReference type="Proteomes" id="UP001590951">
    <property type="component" value="Unassembled WGS sequence"/>
</dbReference>
<evidence type="ECO:0000256" key="1">
    <source>
        <dbReference type="ARBA" id="ARBA00001936"/>
    </source>
</evidence>
<dbReference type="SUPFAM" id="SSF81631">
    <property type="entry name" value="PAP/OAS1 substrate-binding domain"/>
    <property type="match status" value="1"/>
</dbReference>
<comment type="cofactor">
    <cofactor evidence="1">
        <name>Mn(2+)</name>
        <dbReference type="ChEBI" id="CHEBI:29035"/>
    </cofactor>
</comment>
<reference evidence="13 14" key="1">
    <citation type="submission" date="2024-09" db="EMBL/GenBank/DDBJ databases">
        <title>Rethinking Asexuality: The Enigmatic Case of Functional Sexual Genes in Lepraria (Stereocaulaceae).</title>
        <authorList>
            <person name="Doellman M."/>
            <person name="Sun Y."/>
            <person name="Barcenas-Pena A."/>
            <person name="Lumbsch H.T."/>
            <person name="Grewe F."/>
        </authorList>
    </citation>
    <scope>NUCLEOTIDE SEQUENCE [LARGE SCALE GENOMIC DNA]</scope>
    <source>
        <strain evidence="13 14">Grewe 0041</strain>
    </source>
</reference>